<evidence type="ECO:0000313" key="1">
    <source>
        <dbReference type="EMBL" id="JAP89163.1"/>
    </source>
</evidence>
<dbReference type="EMBL" id="GDID01007443">
    <property type="protein sequence ID" value="JAP89163.1"/>
    <property type="molecule type" value="Transcribed_RNA"/>
</dbReference>
<reference evidence="1" key="1">
    <citation type="submission" date="2015-07" db="EMBL/GenBank/DDBJ databases">
        <title>Adaptation to a free-living lifestyle via gene acquisitions in the diplomonad Trepomonas sp. PC1.</title>
        <authorList>
            <person name="Xu F."/>
            <person name="Jerlstrom-Hultqvist J."/>
            <person name="Kolisko M."/>
            <person name="Simpson A.G.B."/>
            <person name="Roger A.J."/>
            <person name="Svard S.G."/>
            <person name="Andersson J.O."/>
        </authorList>
    </citation>
    <scope>NUCLEOTIDE SEQUENCE</scope>
    <source>
        <strain evidence="1">PC1</strain>
    </source>
</reference>
<protein>
    <recommendedName>
        <fullName evidence="2">Rubicon Homology domain-containing protein</fullName>
    </recommendedName>
</protein>
<organism evidence="1">
    <name type="scientific">Trepomonas sp. PC1</name>
    <dbReference type="NCBI Taxonomy" id="1076344"/>
    <lineage>
        <taxon>Eukaryota</taxon>
        <taxon>Metamonada</taxon>
        <taxon>Diplomonadida</taxon>
        <taxon>Hexamitidae</taxon>
        <taxon>Hexamitinae</taxon>
        <taxon>Trepomonas</taxon>
    </lineage>
</organism>
<feature type="non-terminal residue" evidence="1">
    <location>
        <position position="1"/>
    </location>
</feature>
<name>A0A146JX01_9EUKA</name>
<gene>
    <name evidence="1" type="ORF">TPC1_31342</name>
</gene>
<sequence>ETQQPRKRRKLNIDSILFDESNSIYTGQVIEPTLSAPVYIPRMAAETDEYEIVENVKPAVQPVEIKQKEFYHQKTIVFEVKQTRQEQKQLDVTKYTVIDYQFIQPFGQHQSDVQSYKRFEIKQNYCLFDNLKLNKQKKILLSPDLIKLPKYTQKTQIITPFISLKQSGFSSICFSCKKEILTKQKVFKQFDEVKQKEAVFDRFLFESFCANCANGAYVQQIGRLAVVSQIGLSCIFRDYYEQKYTLKSIVQQKLVYSDIKLLQIENYLVQKRKIEFFVKRFPDLIAVLKQVQFDFQSNISIFEVVQTPDLDIIKEKMLNHIKNCSACAKIDQRCVFCDKTLKEFVVCANCSQKCHAKCTKAGKCKKCLK</sequence>
<proteinExistence type="predicted"/>
<dbReference type="AlphaFoldDB" id="A0A146JX01"/>
<evidence type="ECO:0008006" key="2">
    <source>
        <dbReference type="Google" id="ProtNLM"/>
    </source>
</evidence>
<accession>A0A146JX01</accession>